<dbReference type="Proteomes" id="UP001056035">
    <property type="component" value="Chromosome"/>
</dbReference>
<keyword evidence="5" id="KW-1185">Reference proteome</keyword>
<reference evidence="4 5" key="1">
    <citation type="submission" date="2022-06" db="EMBL/GenBank/DDBJ databases">
        <title>Paraconexibacter antarcticus.</title>
        <authorList>
            <person name="Kim C.S."/>
        </authorList>
    </citation>
    <scope>NUCLEOTIDE SEQUENCE [LARGE SCALE GENOMIC DNA]</scope>
    <source>
        <strain evidence="4 5">02-257</strain>
    </source>
</reference>
<feature type="transmembrane region" description="Helical" evidence="3">
    <location>
        <begin position="28"/>
        <end position="50"/>
    </location>
</feature>
<evidence type="ECO:0000313" key="5">
    <source>
        <dbReference type="Proteomes" id="UP001056035"/>
    </source>
</evidence>
<feature type="region of interest" description="Disordered" evidence="2">
    <location>
        <begin position="1"/>
        <end position="21"/>
    </location>
</feature>
<evidence type="ECO:0000313" key="4">
    <source>
        <dbReference type="EMBL" id="UTI64550.1"/>
    </source>
</evidence>
<name>A0ABY5DR87_9ACTN</name>
<dbReference type="InterPro" id="IPR042003">
    <property type="entry name" value="Sortase_E"/>
</dbReference>
<dbReference type="CDD" id="cd05830">
    <property type="entry name" value="Sortase_E"/>
    <property type="match status" value="1"/>
</dbReference>
<protein>
    <submittedName>
        <fullName evidence="4">Class E sortase</fullName>
    </submittedName>
</protein>
<dbReference type="Gene3D" id="2.40.260.10">
    <property type="entry name" value="Sortase"/>
    <property type="match status" value="1"/>
</dbReference>
<keyword evidence="1" id="KW-0378">Hydrolase</keyword>
<dbReference type="RefSeq" id="WP_254571251.1">
    <property type="nucleotide sequence ID" value="NZ_CP098502.1"/>
</dbReference>
<keyword evidence="3" id="KW-0472">Membrane</keyword>
<keyword evidence="3" id="KW-0812">Transmembrane</keyword>
<keyword evidence="3" id="KW-1133">Transmembrane helix</keyword>
<evidence type="ECO:0000256" key="2">
    <source>
        <dbReference type="SAM" id="MobiDB-lite"/>
    </source>
</evidence>
<gene>
    <name evidence="4" type="ORF">NBH00_24835</name>
</gene>
<accession>A0ABY5DR87</accession>
<proteinExistence type="predicted"/>
<evidence type="ECO:0000256" key="3">
    <source>
        <dbReference type="SAM" id="Phobius"/>
    </source>
</evidence>
<dbReference type="SUPFAM" id="SSF63817">
    <property type="entry name" value="Sortase"/>
    <property type="match status" value="1"/>
</dbReference>
<dbReference type="EMBL" id="CP098502">
    <property type="protein sequence ID" value="UTI64550.1"/>
    <property type="molecule type" value="Genomic_DNA"/>
</dbReference>
<dbReference type="Pfam" id="PF04203">
    <property type="entry name" value="Sortase"/>
    <property type="match status" value="1"/>
</dbReference>
<sequence length="249" mass="27766">MSTARADRTRAPRPVHPDDRPARRALRALSTVLIVAGTLVLADAGLTLVWEEPLSSLWTAHKQHVLRGQLRHIREAGPTLDEQRALNRLSTNTARIAYLAEKLRRHTDHGQAIGRIQIPRAGADFVVVKGSDPPDLRRGPGLYDGSPFPGSHGTVAIAGHRTTYLAPFRHVDDVHPGDRVIIDMPYARFTYRVDRTRIVTPDEVSVIRRVRYDQLVLTACEPLFSAAKRIVISARLIRVRPEGILGRYG</sequence>
<organism evidence="4 5">
    <name type="scientific">Paraconexibacter antarcticus</name>
    <dbReference type="NCBI Taxonomy" id="2949664"/>
    <lineage>
        <taxon>Bacteria</taxon>
        <taxon>Bacillati</taxon>
        <taxon>Actinomycetota</taxon>
        <taxon>Thermoleophilia</taxon>
        <taxon>Solirubrobacterales</taxon>
        <taxon>Paraconexibacteraceae</taxon>
        <taxon>Paraconexibacter</taxon>
    </lineage>
</organism>
<dbReference type="NCBIfam" id="TIGR01076">
    <property type="entry name" value="sortase_fam"/>
    <property type="match status" value="1"/>
</dbReference>
<dbReference type="InterPro" id="IPR005754">
    <property type="entry name" value="Sortase"/>
</dbReference>
<evidence type="ECO:0000256" key="1">
    <source>
        <dbReference type="ARBA" id="ARBA00022801"/>
    </source>
</evidence>
<dbReference type="InterPro" id="IPR023365">
    <property type="entry name" value="Sortase_dom-sf"/>
</dbReference>